<dbReference type="KEGG" id="lpan:LPMP_341450"/>
<dbReference type="GeneID" id="22578650"/>
<sequence>MQHSLQGASLPDALVRAIRAASKAFFQIQASRYAKEANSKSDLGFVSLVMKTKMLGPQVKFDCNHLLPSAWSELYRAAVNELADANATELWGLVSAVLSVIEQGAADCVNASVAIVKWHNLFDNELADAEEVIWRLQREDPHDSLDAVVEEFGSSVLVRIEGAFLTGHFHAAASLIDALLQYLRRGGSALLTAEVETALANVKRLLTVSFHDPVSHRQWVEAANDEVQDSRIIFLHASRGNQSGYDDDSGSGSGGATVIDRLVGDLCATSLDIILIITKDAKWMCERCCDSHHTATAFLTAVCAIVEPYASLERVYSLFGKYVDNWSSNEGSQWYYQCILAVLRVSSVADMVMAMHEVATIAAEALPHAPALPSTLGNEEAYDCDNNDADEDSDTVSLSAITAAAKPPSAATTRRFVLACMAAHIADLCAPSVVATSAAEIHLTFCRNELITAYLRLFALHPRTWRTAGLYACCSPLNDPSFLSEIVLFITPTAAVDERVYRSLRAFFHTTWSTSSDHQQVIRAKLESALPEHATVAKWWSAMEYYYAESYREAHRYIIKTQFTGGNCARAVWLAVQTRLTEVIESEICRQLTNKDALENAQLYMVGSAVQNGLIAIDACTNVELGRYLCAVAALSAYRQAATAANASLAALTPGRPSSFHPSLPSSRKLGFALEAVATCLQTIETALKSLDECHAMVHPSTTFTLVEHGASLLLSLRQLMMDPKTGESNSSAHVSSCLLPLLVESYELASIHNVPRNPRLADRSRALAEQLAHVHQTCI</sequence>
<keyword evidence="2" id="KW-1185">Reference proteome</keyword>
<dbReference type="EMBL" id="CP009403">
    <property type="protein sequence ID" value="AIO01772.1"/>
    <property type="molecule type" value="Genomic_DNA"/>
</dbReference>
<proteinExistence type="predicted"/>
<gene>
    <name evidence="1" type="ORF">LPMP_341450</name>
</gene>
<protein>
    <recommendedName>
        <fullName evidence="3">Nuclear pore complex protein Nup85</fullName>
    </recommendedName>
</protein>
<evidence type="ECO:0000313" key="1">
    <source>
        <dbReference type="EMBL" id="AIO01772.1"/>
    </source>
</evidence>
<dbReference type="AlphaFoldDB" id="A0A088SIX6"/>
<evidence type="ECO:0008006" key="3">
    <source>
        <dbReference type="Google" id="ProtNLM"/>
    </source>
</evidence>
<dbReference type="RefSeq" id="XP_010702572.1">
    <property type="nucleotide sequence ID" value="XM_010704270.1"/>
</dbReference>
<evidence type="ECO:0000313" key="2">
    <source>
        <dbReference type="Proteomes" id="UP000063063"/>
    </source>
</evidence>
<dbReference type="eggNOG" id="ENOG502RYJN">
    <property type="taxonomic scope" value="Eukaryota"/>
</dbReference>
<organism evidence="1 2">
    <name type="scientific">Leishmania panamensis</name>
    <dbReference type="NCBI Taxonomy" id="5679"/>
    <lineage>
        <taxon>Eukaryota</taxon>
        <taxon>Discoba</taxon>
        <taxon>Euglenozoa</taxon>
        <taxon>Kinetoplastea</taxon>
        <taxon>Metakinetoplastina</taxon>
        <taxon>Trypanosomatida</taxon>
        <taxon>Trypanosomatidae</taxon>
        <taxon>Leishmaniinae</taxon>
        <taxon>Leishmania</taxon>
        <taxon>Leishmania guyanensis species complex</taxon>
    </lineage>
</organism>
<dbReference type="OrthoDB" id="272090at2759"/>
<dbReference type="Proteomes" id="UP000063063">
    <property type="component" value="Chromosome 34"/>
</dbReference>
<name>A0A088SIX6_LEIPA</name>
<accession>A0A088SIX6</accession>
<reference evidence="1 2" key="1">
    <citation type="journal article" date="2015" name="Sci. Rep.">
        <title>The genome of Leishmania panamensis: insights into genomics of the L. (Viannia) subgenus.</title>
        <authorList>
            <person name="Llanes A."/>
            <person name="Restrepo C.M."/>
            <person name="Vecchio G.D."/>
            <person name="Anguizola F.J."/>
            <person name="Lleonart R."/>
        </authorList>
    </citation>
    <scope>NUCLEOTIDE SEQUENCE [LARGE SCALE GENOMIC DNA]</scope>
    <source>
        <strain evidence="1 2">MHOM/PA/94/PSC-1</strain>
    </source>
</reference>
<dbReference type="VEuPathDB" id="TriTrypDB:LPAL13_340020500"/>
<dbReference type="VEuPathDB" id="TriTrypDB:LPMP_341450"/>